<reference evidence="2" key="2">
    <citation type="submission" date="2023-06" db="EMBL/GenBank/DDBJ databases">
        <authorList>
            <consortium name="Lawrence Berkeley National Laboratory"/>
            <person name="Haridas S."/>
            <person name="Hensen N."/>
            <person name="Bonometti L."/>
            <person name="Westerberg I."/>
            <person name="Brannstrom I.O."/>
            <person name="Guillou S."/>
            <person name="Cros-Aarteil S."/>
            <person name="Calhoun S."/>
            <person name="Kuo A."/>
            <person name="Mondo S."/>
            <person name="Pangilinan J."/>
            <person name="Riley R."/>
            <person name="Labutti K."/>
            <person name="Andreopoulos B."/>
            <person name="Lipzen A."/>
            <person name="Chen C."/>
            <person name="Yanf M."/>
            <person name="Daum C."/>
            <person name="Ng V."/>
            <person name="Clum A."/>
            <person name="Steindorff A."/>
            <person name="Ohm R."/>
            <person name="Martin F."/>
            <person name="Silar P."/>
            <person name="Natvig D."/>
            <person name="Lalanne C."/>
            <person name="Gautier V."/>
            <person name="Ament-Velasquez S.L."/>
            <person name="Kruys A."/>
            <person name="Hutchinson M.I."/>
            <person name="Powell A.J."/>
            <person name="Barry K."/>
            <person name="Miller A.N."/>
            <person name="Grigoriev I.V."/>
            <person name="Debuchy R."/>
            <person name="Gladieux P."/>
            <person name="Thoren M.H."/>
            <person name="Johannesson H."/>
        </authorList>
    </citation>
    <scope>NUCLEOTIDE SEQUENCE</scope>
    <source>
        <strain evidence="2">CBS 958.72</strain>
    </source>
</reference>
<sequence length="138" mass="13755">MHFQTSLGAAILGLATVASPAVAHTCRAPPPSRSESPGNAKAAATSCACSTLGLQSSYHTALYSTSDNLIDAFNTYRISKSCPNAPAKQTVAFTTRPTDVLARTALVTGRLAATTSAGAASTGTSGTGRVGGVQLGAV</sequence>
<dbReference type="EMBL" id="JAULSN010000013">
    <property type="protein sequence ID" value="KAK3361015.1"/>
    <property type="molecule type" value="Genomic_DNA"/>
</dbReference>
<evidence type="ECO:0000256" key="1">
    <source>
        <dbReference type="SAM" id="SignalP"/>
    </source>
</evidence>
<organism evidence="2 3">
    <name type="scientific">Lasiosphaeria ovina</name>
    <dbReference type="NCBI Taxonomy" id="92902"/>
    <lineage>
        <taxon>Eukaryota</taxon>
        <taxon>Fungi</taxon>
        <taxon>Dikarya</taxon>
        <taxon>Ascomycota</taxon>
        <taxon>Pezizomycotina</taxon>
        <taxon>Sordariomycetes</taxon>
        <taxon>Sordariomycetidae</taxon>
        <taxon>Sordariales</taxon>
        <taxon>Lasiosphaeriaceae</taxon>
        <taxon>Lasiosphaeria</taxon>
    </lineage>
</organism>
<keyword evidence="3" id="KW-1185">Reference proteome</keyword>
<keyword evidence="1" id="KW-0732">Signal</keyword>
<reference evidence="2" key="1">
    <citation type="journal article" date="2023" name="Mol. Phylogenet. Evol.">
        <title>Genome-scale phylogeny and comparative genomics of the fungal order Sordariales.</title>
        <authorList>
            <person name="Hensen N."/>
            <person name="Bonometti L."/>
            <person name="Westerberg I."/>
            <person name="Brannstrom I.O."/>
            <person name="Guillou S."/>
            <person name="Cros-Aarteil S."/>
            <person name="Calhoun S."/>
            <person name="Haridas S."/>
            <person name="Kuo A."/>
            <person name="Mondo S."/>
            <person name="Pangilinan J."/>
            <person name="Riley R."/>
            <person name="LaButti K."/>
            <person name="Andreopoulos B."/>
            <person name="Lipzen A."/>
            <person name="Chen C."/>
            <person name="Yan M."/>
            <person name="Daum C."/>
            <person name="Ng V."/>
            <person name="Clum A."/>
            <person name="Steindorff A."/>
            <person name="Ohm R.A."/>
            <person name="Martin F."/>
            <person name="Silar P."/>
            <person name="Natvig D.O."/>
            <person name="Lalanne C."/>
            <person name="Gautier V."/>
            <person name="Ament-Velasquez S.L."/>
            <person name="Kruys A."/>
            <person name="Hutchinson M.I."/>
            <person name="Powell A.J."/>
            <person name="Barry K."/>
            <person name="Miller A.N."/>
            <person name="Grigoriev I.V."/>
            <person name="Debuchy R."/>
            <person name="Gladieux P."/>
            <person name="Hiltunen Thoren M."/>
            <person name="Johannesson H."/>
        </authorList>
    </citation>
    <scope>NUCLEOTIDE SEQUENCE</scope>
    <source>
        <strain evidence="2">CBS 958.72</strain>
    </source>
</reference>
<proteinExistence type="predicted"/>
<comment type="caution">
    <text evidence="2">The sequence shown here is derived from an EMBL/GenBank/DDBJ whole genome shotgun (WGS) entry which is preliminary data.</text>
</comment>
<evidence type="ECO:0000313" key="2">
    <source>
        <dbReference type="EMBL" id="KAK3361015.1"/>
    </source>
</evidence>
<dbReference type="AlphaFoldDB" id="A0AAE0MYF6"/>
<protein>
    <submittedName>
        <fullName evidence="2">Uncharacterized protein</fullName>
    </submittedName>
</protein>
<gene>
    <name evidence="2" type="ORF">B0T24DRAFT_671668</name>
</gene>
<accession>A0AAE0MYF6</accession>
<feature type="chain" id="PRO_5041997901" evidence="1">
    <location>
        <begin position="24"/>
        <end position="138"/>
    </location>
</feature>
<dbReference type="Proteomes" id="UP001287356">
    <property type="component" value="Unassembled WGS sequence"/>
</dbReference>
<name>A0AAE0MYF6_9PEZI</name>
<evidence type="ECO:0000313" key="3">
    <source>
        <dbReference type="Proteomes" id="UP001287356"/>
    </source>
</evidence>
<feature type="signal peptide" evidence="1">
    <location>
        <begin position="1"/>
        <end position="23"/>
    </location>
</feature>